<feature type="domain" description="RING-type" evidence="4">
    <location>
        <begin position="5"/>
        <end position="46"/>
    </location>
</feature>
<dbReference type="VEuPathDB" id="VectorBase:AEPI005417"/>
<reference evidence="5" key="2">
    <citation type="submission" date="2020-05" db="UniProtKB">
        <authorList>
            <consortium name="EnsemblMetazoa"/>
        </authorList>
    </citation>
    <scope>IDENTIFICATION</scope>
    <source>
        <strain evidence="5">Epiroticus2</strain>
    </source>
</reference>
<dbReference type="GO" id="GO:0008270">
    <property type="term" value="F:zinc ion binding"/>
    <property type="evidence" value="ECO:0007669"/>
    <property type="project" value="UniProtKB-KW"/>
</dbReference>
<dbReference type="InterPro" id="IPR001841">
    <property type="entry name" value="Znf_RING"/>
</dbReference>
<sequence>MELSCSVCSELYVPSEHVVITQCGHLFHHACIVRWLQRSQTCPECRAECTATRLIKVHFNVTAHNERNRPANAERSLMEDKIDILTSKVTEQEQALKQMQESTYQGVADQVASRETLMTLLEEVRLQNTVIQDLGNKTDECTVGLADFLANMFDSS</sequence>
<organism evidence="5 6">
    <name type="scientific">Anopheles epiroticus</name>
    <dbReference type="NCBI Taxonomy" id="199890"/>
    <lineage>
        <taxon>Eukaryota</taxon>
        <taxon>Metazoa</taxon>
        <taxon>Ecdysozoa</taxon>
        <taxon>Arthropoda</taxon>
        <taxon>Hexapoda</taxon>
        <taxon>Insecta</taxon>
        <taxon>Pterygota</taxon>
        <taxon>Neoptera</taxon>
        <taxon>Endopterygota</taxon>
        <taxon>Diptera</taxon>
        <taxon>Nematocera</taxon>
        <taxon>Culicoidea</taxon>
        <taxon>Culicidae</taxon>
        <taxon>Anophelinae</taxon>
        <taxon>Anopheles</taxon>
    </lineage>
</organism>
<dbReference type="Proteomes" id="UP000075885">
    <property type="component" value="Unassembled WGS sequence"/>
</dbReference>
<dbReference type="PROSITE" id="PS50089">
    <property type="entry name" value="ZF_RING_2"/>
    <property type="match status" value="1"/>
</dbReference>
<dbReference type="PANTHER" id="PTHR46569">
    <property type="entry name" value="E3 UBIQUITIN-PROTEIN LIGASE TRAIP"/>
    <property type="match status" value="1"/>
</dbReference>
<reference evidence="6" key="1">
    <citation type="submission" date="2013-03" db="EMBL/GenBank/DDBJ databases">
        <title>The Genome Sequence of Anopheles epiroticus epiroticus2.</title>
        <authorList>
            <consortium name="The Broad Institute Genomics Platform"/>
            <person name="Neafsey D.E."/>
            <person name="Howell P."/>
            <person name="Walker B."/>
            <person name="Young S.K."/>
            <person name="Zeng Q."/>
            <person name="Gargeya S."/>
            <person name="Fitzgerald M."/>
            <person name="Haas B."/>
            <person name="Abouelleil A."/>
            <person name="Allen A.W."/>
            <person name="Alvarado L."/>
            <person name="Arachchi H.M."/>
            <person name="Berlin A.M."/>
            <person name="Chapman S.B."/>
            <person name="Gainer-Dewar J."/>
            <person name="Goldberg J."/>
            <person name="Griggs A."/>
            <person name="Gujja S."/>
            <person name="Hansen M."/>
            <person name="Howarth C."/>
            <person name="Imamovic A."/>
            <person name="Ireland A."/>
            <person name="Larimer J."/>
            <person name="McCowan C."/>
            <person name="Murphy C."/>
            <person name="Pearson M."/>
            <person name="Poon T.W."/>
            <person name="Priest M."/>
            <person name="Roberts A."/>
            <person name="Saif S."/>
            <person name="Shea T."/>
            <person name="Sisk P."/>
            <person name="Sykes S."/>
            <person name="Wortman J."/>
            <person name="Nusbaum C."/>
            <person name="Birren B."/>
        </authorList>
    </citation>
    <scope>NUCLEOTIDE SEQUENCE [LARGE SCALE GENOMIC DNA]</scope>
    <source>
        <strain evidence="6">Epiroticus2</strain>
    </source>
</reference>
<dbReference type="PANTHER" id="PTHR46569:SF1">
    <property type="entry name" value="E3 UBIQUITIN-PROTEIN LIGASE RFWD3-RELATED"/>
    <property type="match status" value="1"/>
</dbReference>
<keyword evidence="2" id="KW-0862">Zinc</keyword>
<dbReference type="GO" id="GO:0061630">
    <property type="term" value="F:ubiquitin protein ligase activity"/>
    <property type="evidence" value="ECO:0007669"/>
    <property type="project" value="TreeGrafter"/>
</dbReference>
<dbReference type="GO" id="GO:0031297">
    <property type="term" value="P:replication fork processing"/>
    <property type="evidence" value="ECO:0007669"/>
    <property type="project" value="TreeGrafter"/>
</dbReference>
<dbReference type="GO" id="GO:0005634">
    <property type="term" value="C:nucleus"/>
    <property type="evidence" value="ECO:0007669"/>
    <property type="project" value="TreeGrafter"/>
</dbReference>
<evidence type="ECO:0000313" key="6">
    <source>
        <dbReference type="Proteomes" id="UP000075885"/>
    </source>
</evidence>
<dbReference type="STRING" id="199890.A0A182PER2"/>
<dbReference type="SMART" id="SM00184">
    <property type="entry name" value="RING"/>
    <property type="match status" value="1"/>
</dbReference>
<dbReference type="InterPro" id="IPR052639">
    <property type="entry name" value="TRAIP_ubiq-protein_ligase"/>
</dbReference>
<dbReference type="GO" id="GO:0016567">
    <property type="term" value="P:protein ubiquitination"/>
    <property type="evidence" value="ECO:0007669"/>
    <property type="project" value="TreeGrafter"/>
</dbReference>
<protein>
    <submittedName>
        <fullName evidence="5">RING-type domain-containing protein</fullName>
    </submittedName>
</protein>
<dbReference type="InterPro" id="IPR013083">
    <property type="entry name" value="Znf_RING/FYVE/PHD"/>
</dbReference>
<dbReference type="Gene3D" id="3.30.40.10">
    <property type="entry name" value="Zinc/RING finger domain, C3HC4 (zinc finger)"/>
    <property type="match status" value="1"/>
</dbReference>
<dbReference type="EnsemblMetazoa" id="AEPI005417-RA">
    <property type="protein sequence ID" value="AEPI005417-PA"/>
    <property type="gene ID" value="AEPI005417"/>
</dbReference>
<evidence type="ECO:0000259" key="4">
    <source>
        <dbReference type="PROSITE" id="PS50089"/>
    </source>
</evidence>
<evidence type="ECO:0000313" key="5">
    <source>
        <dbReference type="EnsemblMetazoa" id="AEPI005417-PA"/>
    </source>
</evidence>
<dbReference type="AlphaFoldDB" id="A0A182PER2"/>
<evidence type="ECO:0000256" key="3">
    <source>
        <dbReference type="PROSITE-ProRule" id="PRU00175"/>
    </source>
</evidence>
<accession>A0A182PER2</accession>
<evidence type="ECO:0000256" key="1">
    <source>
        <dbReference type="ARBA" id="ARBA00022771"/>
    </source>
</evidence>
<dbReference type="Pfam" id="PF13639">
    <property type="entry name" value="zf-RING_2"/>
    <property type="match status" value="1"/>
</dbReference>
<dbReference type="SUPFAM" id="SSF57850">
    <property type="entry name" value="RING/U-box"/>
    <property type="match status" value="1"/>
</dbReference>
<name>A0A182PER2_9DIPT</name>
<keyword evidence="1 3" id="KW-0479">Metal-binding</keyword>
<evidence type="ECO:0000256" key="2">
    <source>
        <dbReference type="ARBA" id="ARBA00022833"/>
    </source>
</evidence>
<keyword evidence="6" id="KW-1185">Reference proteome</keyword>
<dbReference type="GO" id="GO:0090734">
    <property type="term" value="C:site of DNA damage"/>
    <property type="evidence" value="ECO:0007669"/>
    <property type="project" value="TreeGrafter"/>
</dbReference>
<keyword evidence="1 3" id="KW-0863">Zinc-finger</keyword>
<proteinExistence type="predicted"/>